<evidence type="ECO:0000313" key="1">
    <source>
        <dbReference type="EMBL" id="KAE8309043.1"/>
    </source>
</evidence>
<dbReference type="EMBL" id="ML738373">
    <property type="protein sequence ID" value="KAE8309043.1"/>
    <property type="molecule type" value="Genomic_DNA"/>
</dbReference>
<evidence type="ECO:0000313" key="2">
    <source>
        <dbReference type="Proteomes" id="UP000325433"/>
    </source>
</evidence>
<dbReference type="Proteomes" id="UP000325433">
    <property type="component" value="Unassembled WGS sequence"/>
</dbReference>
<proteinExistence type="predicted"/>
<organism evidence="1 2">
    <name type="scientific">Aspergillus transmontanensis</name>
    <dbReference type="NCBI Taxonomy" id="1034304"/>
    <lineage>
        <taxon>Eukaryota</taxon>
        <taxon>Fungi</taxon>
        <taxon>Dikarya</taxon>
        <taxon>Ascomycota</taxon>
        <taxon>Pezizomycotina</taxon>
        <taxon>Eurotiomycetes</taxon>
        <taxon>Eurotiomycetidae</taxon>
        <taxon>Eurotiales</taxon>
        <taxon>Aspergillaceae</taxon>
        <taxon>Aspergillus</taxon>
        <taxon>Aspergillus subgen. Circumdati</taxon>
    </lineage>
</organism>
<name>A0A5N6VKT2_9EURO</name>
<reference evidence="2" key="1">
    <citation type="submission" date="2019-04" db="EMBL/GenBank/DDBJ databases">
        <title>Friends and foes A comparative genomics studyof 23 Aspergillus species from section Flavi.</title>
        <authorList>
            <consortium name="DOE Joint Genome Institute"/>
            <person name="Kjaerbolling I."/>
            <person name="Vesth T."/>
            <person name="Frisvad J.C."/>
            <person name="Nybo J.L."/>
            <person name="Theobald S."/>
            <person name="Kildgaard S."/>
            <person name="Isbrandt T."/>
            <person name="Kuo A."/>
            <person name="Sato A."/>
            <person name="Lyhne E.K."/>
            <person name="Kogle M.E."/>
            <person name="Wiebenga A."/>
            <person name="Kun R.S."/>
            <person name="Lubbers R.J."/>
            <person name="Makela M.R."/>
            <person name="Barry K."/>
            <person name="Chovatia M."/>
            <person name="Clum A."/>
            <person name="Daum C."/>
            <person name="Haridas S."/>
            <person name="He G."/>
            <person name="LaButti K."/>
            <person name="Lipzen A."/>
            <person name="Mondo S."/>
            <person name="Riley R."/>
            <person name="Salamov A."/>
            <person name="Simmons B.A."/>
            <person name="Magnuson J.K."/>
            <person name="Henrissat B."/>
            <person name="Mortensen U.H."/>
            <person name="Larsen T.O."/>
            <person name="Devries R.P."/>
            <person name="Grigoriev I.V."/>
            <person name="Machida M."/>
            <person name="Baker S.E."/>
            <person name="Andersen M.R."/>
        </authorList>
    </citation>
    <scope>NUCLEOTIDE SEQUENCE [LARGE SCALE GENOMIC DNA]</scope>
    <source>
        <strain evidence="2">CBS 130015</strain>
    </source>
</reference>
<dbReference type="AlphaFoldDB" id="A0A5N6VKT2"/>
<accession>A0A5N6VKT2</accession>
<keyword evidence="2" id="KW-1185">Reference proteome</keyword>
<protein>
    <submittedName>
        <fullName evidence="1">Uncharacterized protein</fullName>
    </submittedName>
</protein>
<gene>
    <name evidence="1" type="ORF">BDV41DRAFT_549283</name>
</gene>
<sequence length="66" mass="7489">MHAPVLCRSLSTSRHLPFPFPLLAESGCMRFMRFTPPFISLGDIWNSRSLAIHPIAMPHHSRSSFP</sequence>